<evidence type="ECO:0000313" key="1">
    <source>
        <dbReference type="EMBL" id="KII72161.1"/>
    </source>
</evidence>
<reference evidence="1 2" key="1">
    <citation type="journal article" date="2014" name="Genome Biol. Evol.">
        <title>The genome of the myxosporean Thelohanellus kitauei shows adaptations to nutrient acquisition within its fish host.</title>
        <authorList>
            <person name="Yang Y."/>
            <person name="Xiong J."/>
            <person name="Zhou Z."/>
            <person name="Huo F."/>
            <person name="Miao W."/>
            <person name="Ran C."/>
            <person name="Liu Y."/>
            <person name="Zhang J."/>
            <person name="Feng J."/>
            <person name="Wang M."/>
            <person name="Wang M."/>
            <person name="Wang L."/>
            <person name="Yao B."/>
        </authorList>
    </citation>
    <scope>NUCLEOTIDE SEQUENCE [LARGE SCALE GENOMIC DNA]</scope>
    <source>
        <strain evidence="1">Wuqing</strain>
    </source>
</reference>
<accession>A0A0C2MXX6</accession>
<keyword evidence="2" id="KW-1185">Reference proteome</keyword>
<dbReference type="AlphaFoldDB" id="A0A0C2MXX6"/>
<evidence type="ECO:0000313" key="2">
    <source>
        <dbReference type="Proteomes" id="UP000031668"/>
    </source>
</evidence>
<protein>
    <submittedName>
        <fullName evidence="1">Uncharacterized protein</fullName>
    </submittedName>
</protein>
<organism evidence="1 2">
    <name type="scientific">Thelohanellus kitauei</name>
    <name type="common">Myxosporean</name>
    <dbReference type="NCBI Taxonomy" id="669202"/>
    <lineage>
        <taxon>Eukaryota</taxon>
        <taxon>Metazoa</taxon>
        <taxon>Cnidaria</taxon>
        <taxon>Myxozoa</taxon>
        <taxon>Myxosporea</taxon>
        <taxon>Bivalvulida</taxon>
        <taxon>Platysporina</taxon>
        <taxon>Myxobolidae</taxon>
        <taxon>Thelohanellus</taxon>
    </lineage>
</organism>
<name>A0A0C2MXX6_THEKT</name>
<dbReference type="EMBL" id="JWZT01001363">
    <property type="protein sequence ID" value="KII72161.1"/>
    <property type="molecule type" value="Genomic_DNA"/>
</dbReference>
<comment type="caution">
    <text evidence="1">The sequence shown here is derived from an EMBL/GenBank/DDBJ whole genome shotgun (WGS) entry which is preliminary data.</text>
</comment>
<sequence>MLLSLPSRIIPKTKKIKDGYYTTYDGLCLFGYLKHRRNNGFIFVSHISTTIRCFDDKCKLKSIKVSTDSVFNNEFTTLMFSEGAILEEALDLIRLVDPGVQKCDFSADMANIVASATDMLSNTIRDEIPLSAGQLFHRITDNDYSVHAMDDDKIVLVDKYQESRFYLYKMKNISYQKANDILILDGVNSTTSDISRL</sequence>
<gene>
    <name evidence="1" type="ORF">RF11_10254</name>
</gene>
<dbReference type="Proteomes" id="UP000031668">
    <property type="component" value="Unassembled WGS sequence"/>
</dbReference>
<proteinExistence type="predicted"/>